<evidence type="ECO:0000313" key="1">
    <source>
        <dbReference type="EMBL" id="KAK4414623.1"/>
    </source>
</evidence>
<comment type="caution">
    <text evidence="1">The sequence shown here is derived from an EMBL/GenBank/DDBJ whole genome shotgun (WGS) entry which is preliminary data.</text>
</comment>
<protein>
    <submittedName>
        <fullName evidence="1">Uncharacterized protein</fullName>
    </submittedName>
</protein>
<accession>A0AAE1XML0</accession>
<reference evidence="1" key="2">
    <citation type="journal article" date="2024" name="Plant">
        <title>Genomic evolution and insights into agronomic trait innovations of Sesamum species.</title>
        <authorList>
            <person name="Miao H."/>
            <person name="Wang L."/>
            <person name="Qu L."/>
            <person name="Liu H."/>
            <person name="Sun Y."/>
            <person name="Le M."/>
            <person name="Wang Q."/>
            <person name="Wei S."/>
            <person name="Zheng Y."/>
            <person name="Lin W."/>
            <person name="Duan Y."/>
            <person name="Cao H."/>
            <person name="Xiong S."/>
            <person name="Wang X."/>
            <person name="Wei L."/>
            <person name="Li C."/>
            <person name="Ma Q."/>
            <person name="Ju M."/>
            <person name="Zhao R."/>
            <person name="Li G."/>
            <person name="Mu C."/>
            <person name="Tian Q."/>
            <person name="Mei H."/>
            <person name="Zhang T."/>
            <person name="Gao T."/>
            <person name="Zhang H."/>
        </authorList>
    </citation>
    <scope>NUCLEOTIDE SEQUENCE</scope>
    <source>
        <strain evidence="1">3651</strain>
    </source>
</reference>
<sequence>MSVQGIAMLSVTTKLKTLKKTFRRMRKDVRDLAQNVSSAAKFLEEAQQLLYDFPHSEMIHLLEYMCRKVHNKALQQEIEMIRQRAKLSWLKEGDSCTKLFFQKVKAKHVRNRIYQIETREGVRLHGQ</sequence>
<dbReference type="EMBL" id="JACGWO010000012">
    <property type="protein sequence ID" value="KAK4414623.1"/>
    <property type="molecule type" value="Genomic_DNA"/>
</dbReference>
<dbReference type="AlphaFoldDB" id="A0AAE1XML0"/>
<organism evidence="1 2">
    <name type="scientific">Sesamum alatum</name>
    <dbReference type="NCBI Taxonomy" id="300844"/>
    <lineage>
        <taxon>Eukaryota</taxon>
        <taxon>Viridiplantae</taxon>
        <taxon>Streptophyta</taxon>
        <taxon>Embryophyta</taxon>
        <taxon>Tracheophyta</taxon>
        <taxon>Spermatophyta</taxon>
        <taxon>Magnoliopsida</taxon>
        <taxon>eudicotyledons</taxon>
        <taxon>Gunneridae</taxon>
        <taxon>Pentapetalae</taxon>
        <taxon>asterids</taxon>
        <taxon>lamiids</taxon>
        <taxon>Lamiales</taxon>
        <taxon>Pedaliaceae</taxon>
        <taxon>Sesamum</taxon>
    </lineage>
</organism>
<gene>
    <name evidence="1" type="ORF">Salat_2875300</name>
</gene>
<keyword evidence="2" id="KW-1185">Reference proteome</keyword>
<reference evidence="1" key="1">
    <citation type="submission" date="2020-06" db="EMBL/GenBank/DDBJ databases">
        <authorList>
            <person name="Li T."/>
            <person name="Hu X."/>
            <person name="Zhang T."/>
            <person name="Song X."/>
            <person name="Zhang H."/>
            <person name="Dai N."/>
            <person name="Sheng W."/>
            <person name="Hou X."/>
            <person name="Wei L."/>
        </authorList>
    </citation>
    <scope>NUCLEOTIDE SEQUENCE</scope>
    <source>
        <strain evidence="1">3651</strain>
        <tissue evidence="1">Leaf</tissue>
    </source>
</reference>
<dbReference type="Proteomes" id="UP001293254">
    <property type="component" value="Unassembled WGS sequence"/>
</dbReference>
<name>A0AAE1XML0_9LAMI</name>
<evidence type="ECO:0000313" key="2">
    <source>
        <dbReference type="Proteomes" id="UP001293254"/>
    </source>
</evidence>
<proteinExistence type="predicted"/>